<evidence type="ECO:0000313" key="3">
    <source>
        <dbReference type="EMBL" id="MCA6063587.1"/>
    </source>
</evidence>
<protein>
    <recommendedName>
        <fullName evidence="2">UPF0102 protein I9W95_08195</fullName>
    </recommendedName>
</protein>
<evidence type="ECO:0000256" key="2">
    <source>
        <dbReference type="HAMAP-Rule" id="MF_00048"/>
    </source>
</evidence>
<comment type="similarity">
    <text evidence="1 2">Belongs to the UPF0102 family.</text>
</comment>
<dbReference type="RefSeq" id="WP_225673733.1">
    <property type="nucleotide sequence ID" value="NZ_JAEDAH010000042.1"/>
</dbReference>
<keyword evidence="4" id="KW-1185">Reference proteome</keyword>
<dbReference type="InterPro" id="IPR011335">
    <property type="entry name" value="Restrct_endonuc-II-like"/>
</dbReference>
<dbReference type="SUPFAM" id="SSF52980">
    <property type="entry name" value="Restriction endonuclease-like"/>
    <property type="match status" value="1"/>
</dbReference>
<dbReference type="CDD" id="cd20736">
    <property type="entry name" value="PoNe_Nuclease"/>
    <property type="match status" value="1"/>
</dbReference>
<dbReference type="EMBL" id="JAEDAH010000042">
    <property type="protein sequence ID" value="MCA6063587.1"/>
    <property type="molecule type" value="Genomic_DNA"/>
</dbReference>
<sequence>MWFTRKRQPDSGSSRARGQQIEAQAEAFLRQQGLKPIARNYTIKAGEIDLIMREGEVLVFVEVRYRASSLHGSGAESITHSKQQKLLKTAAHYLQKHYASHEPDCRFDVISASGEPVQFHWIRNAFGN</sequence>
<gene>
    <name evidence="3" type="ORF">I9W95_08195</name>
</gene>
<dbReference type="Gene3D" id="3.40.1350.10">
    <property type="match status" value="1"/>
</dbReference>
<dbReference type="PANTHER" id="PTHR34039">
    <property type="entry name" value="UPF0102 PROTEIN YRAN"/>
    <property type="match status" value="1"/>
</dbReference>
<dbReference type="Pfam" id="PF02021">
    <property type="entry name" value="UPF0102"/>
    <property type="match status" value="1"/>
</dbReference>
<accession>A0ABS7ZR82</accession>
<reference evidence="3 4" key="1">
    <citation type="submission" date="2020-12" db="EMBL/GenBank/DDBJ databases">
        <title>Novel Thalassolituus-related marine hydrocarbonoclastic bacteria mediated algae-derived hydrocarbons mineralization in twilight zone of the northern South China Sea.</title>
        <authorList>
            <person name="Dong C."/>
        </authorList>
    </citation>
    <scope>NUCLEOTIDE SEQUENCE [LARGE SCALE GENOMIC DNA]</scope>
    <source>
        <strain evidence="3 4">IMCC1826</strain>
    </source>
</reference>
<dbReference type="InterPro" id="IPR003509">
    <property type="entry name" value="UPF0102_YraN-like"/>
</dbReference>
<evidence type="ECO:0000256" key="1">
    <source>
        <dbReference type="ARBA" id="ARBA00006738"/>
    </source>
</evidence>
<evidence type="ECO:0000313" key="4">
    <source>
        <dbReference type="Proteomes" id="UP000714380"/>
    </source>
</evidence>
<dbReference type="NCBIfam" id="NF009150">
    <property type="entry name" value="PRK12497.1-3"/>
    <property type="match status" value="1"/>
</dbReference>
<name>A0ABS7ZR82_9GAMM</name>
<dbReference type="NCBIfam" id="TIGR00252">
    <property type="entry name" value="YraN family protein"/>
    <property type="match status" value="1"/>
</dbReference>
<dbReference type="InterPro" id="IPR011856">
    <property type="entry name" value="tRNA_endonuc-like_dom_sf"/>
</dbReference>
<proteinExistence type="inferred from homology"/>
<dbReference type="PANTHER" id="PTHR34039:SF1">
    <property type="entry name" value="UPF0102 PROTEIN YRAN"/>
    <property type="match status" value="1"/>
</dbReference>
<organism evidence="3 4">
    <name type="scientific">Thalassolituus marinus</name>
    <dbReference type="NCBI Taxonomy" id="671053"/>
    <lineage>
        <taxon>Bacteria</taxon>
        <taxon>Pseudomonadati</taxon>
        <taxon>Pseudomonadota</taxon>
        <taxon>Gammaproteobacteria</taxon>
        <taxon>Oceanospirillales</taxon>
        <taxon>Oceanospirillaceae</taxon>
        <taxon>Thalassolituus</taxon>
    </lineage>
</organism>
<dbReference type="Proteomes" id="UP000714380">
    <property type="component" value="Unassembled WGS sequence"/>
</dbReference>
<comment type="caution">
    <text evidence="3">The sequence shown here is derived from an EMBL/GenBank/DDBJ whole genome shotgun (WGS) entry which is preliminary data.</text>
</comment>
<dbReference type="HAMAP" id="MF_00048">
    <property type="entry name" value="UPF0102"/>
    <property type="match status" value="1"/>
</dbReference>